<organism evidence="1 2">
    <name type="scientific">Streptomyces prasinopilosus</name>
    <dbReference type="NCBI Taxonomy" id="67344"/>
    <lineage>
        <taxon>Bacteria</taxon>
        <taxon>Bacillati</taxon>
        <taxon>Actinomycetota</taxon>
        <taxon>Actinomycetes</taxon>
        <taxon>Kitasatosporales</taxon>
        <taxon>Streptomycetaceae</taxon>
        <taxon>Streptomyces</taxon>
    </lineage>
</organism>
<protein>
    <recommendedName>
        <fullName evidence="3">Methyltransferase domain-containing protein</fullName>
    </recommendedName>
</protein>
<dbReference type="STRING" id="67344.SAMN05216505_106189"/>
<keyword evidence="2" id="KW-1185">Reference proteome</keyword>
<proteinExistence type="predicted"/>
<dbReference type="AlphaFoldDB" id="A0A1G6TK27"/>
<gene>
    <name evidence="1" type="ORF">SAMN05216505_106189</name>
</gene>
<dbReference type="Proteomes" id="UP000182100">
    <property type="component" value="Unassembled WGS sequence"/>
</dbReference>
<dbReference type="EMBL" id="FMZK01000006">
    <property type="protein sequence ID" value="SDD28675.1"/>
    <property type="molecule type" value="Genomic_DNA"/>
</dbReference>
<accession>A0A1G6TK27</accession>
<name>A0A1G6TK27_9ACTN</name>
<dbReference type="RefSeq" id="WP_055571776.1">
    <property type="nucleotide sequence ID" value="NZ_FMZK01000006.1"/>
</dbReference>
<evidence type="ECO:0000313" key="2">
    <source>
        <dbReference type="Proteomes" id="UP000182100"/>
    </source>
</evidence>
<reference evidence="2" key="1">
    <citation type="submission" date="2016-10" db="EMBL/GenBank/DDBJ databases">
        <authorList>
            <person name="Varghese N."/>
            <person name="Submissions S."/>
        </authorList>
    </citation>
    <scope>NUCLEOTIDE SEQUENCE [LARGE SCALE GENOMIC DNA]</scope>
    <source>
        <strain evidence="2">CGMCC 4.3504</strain>
    </source>
</reference>
<evidence type="ECO:0008006" key="3">
    <source>
        <dbReference type="Google" id="ProtNLM"/>
    </source>
</evidence>
<evidence type="ECO:0000313" key="1">
    <source>
        <dbReference type="EMBL" id="SDD28675.1"/>
    </source>
</evidence>
<sequence>MKRHEFLRALHKASANRNYLEIGVNDGRSLRLSRVPSIAVDPAFKVVSELKCDVHLVKATSDDFFARDNPLAHLKGGRHPLRNLRRGRSPVGHWRRTTLDLSFIDGMHLFEYALRDFMNVEKHSDWSSVIVLDDMLPRSVDEAARDRHTTAWTGDVYKITEVLARYRPDLVTILVDTQPTGQLVVFGADPDNTVLHDKYDEIMAEYKVPDPQKVPETILERAGAVPPEALVEAGFWRPLVQARNRGLSRRLGWEPLRRALGQVGVSR</sequence>